<reference evidence="1 2" key="1">
    <citation type="submission" date="2020-08" db="EMBL/GenBank/DDBJ databases">
        <title>Genomic Encyclopedia of Type Strains, Phase IV (KMG-V): Genome sequencing to study the core and pangenomes of soil and plant-associated prokaryotes.</title>
        <authorList>
            <person name="Whitman W."/>
        </authorList>
    </citation>
    <scope>NUCLEOTIDE SEQUENCE [LARGE SCALE GENOMIC DNA]</scope>
    <source>
        <strain evidence="1 2">X5P3</strain>
    </source>
</reference>
<protein>
    <submittedName>
        <fullName evidence="1">Cyclopropane fatty-acyl-phospholipid synthase-like methyltransferase</fullName>
    </submittedName>
</protein>
<organism evidence="1 2">
    <name type="scientific">Granulicella mallensis</name>
    <dbReference type="NCBI Taxonomy" id="940614"/>
    <lineage>
        <taxon>Bacteria</taxon>
        <taxon>Pseudomonadati</taxon>
        <taxon>Acidobacteriota</taxon>
        <taxon>Terriglobia</taxon>
        <taxon>Terriglobales</taxon>
        <taxon>Acidobacteriaceae</taxon>
        <taxon>Granulicella</taxon>
    </lineage>
</organism>
<dbReference type="Proteomes" id="UP000584867">
    <property type="component" value="Unassembled WGS sequence"/>
</dbReference>
<dbReference type="GO" id="GO:0032259">
    <property type="term" value="P:methylation"/>
    <property type="evidence" value="ECO:0007669"/>
    <property type="project" value="UniProtKB-KW"/>
</dbReference>
<name>A0A7W7ZTX3_9BACT</name>
<proteinExistence type="predicted"/>
<evidence type="ECO:0000313" key="2">
    <source>
        <dbReference type="Proteomes" id="UP000584867"/>
    </source>
</evidence>
<keyword evidence="1" id="KW-0489">Methyltransferase</keyword>
<comment type="caution">
    <text evidence="1">The sequence shown here is derived from an EMBL/GenBank/DDBJ whole genome shotgun (WGS) entry which is preliminary data.</text>
</comment>
<gene>
    <name evidence="1" type="ORF">HDF15_004471</name>
</gene>
<dbReference type="GO" id="GO:0008168">
    <property type="term" value="F:methyltransferase activity"/>
    <property type="evidence" value="ECO:0007669"/>
    <property type="project" value="UniProtKB-KW"/>
</dbReference>
<dbReference type="AlphaFoldDB" id="A0A7W7ZTX3"/>
<keyword evidence="1" id="KW-0808">Transferase</keyword>
<accession>A0A7W7ZTX3</accession>
<dbReference type="EMBL" id="JACHIO010000023">
    <property type="protein sequence ID" value="MBB5066099.1"/>
    <property type="molecule type" value="Genomic_DNA"/>
</dbReference>
<sequence length="73" mass="8002">MSKVDHTLYLAASRQIARAVSLLTLAEAQLSSASKSAPNRHHRNKLDWAIVNLAKLSTSLDRILSTLESGCDR</sequence>
<dbReference type="RefSeq" id="WP_184259358.1">
    <property type="nucleotide sequence ID" value="NZ_JACHIO010000023.1"/>
</dbReference>
<evidence type="ECO:0000313" key="1">
    <source>
        <dbReference type="EMBL" id="MBB5066099.1"/>
    </source>
</evidence>